<accession>A0A1M6LLR6</accession>
<protein>
    <submittedName>
        <fullName evidence="1">Uncharacterized protein</fullName>
    </submittedName>
</protein>
<dbReference type="Proteomes" id="UP000189935">
    <property type="component" value="Chromosome I"/>
</dbReference>
<organism evidence="1 2">
    <name type="scientific">Bradyrhizobium lablabi</name>
    <dbReference type="NCBI Taxonomy" id="722472"/>
    <lineage>
        <taxon>Bacteria</taxon>
        <taxon>Pseudomonadati</taxon>
        <taxon>Pseudomonadota</taxon>
        <taxon>Alphaproteobacteria</taxon>
        <taxon>Hyphomicrobiales</taxon>
        <taxon>Nitrobacteraceae</taxon>
        <taxon>Bradyrhizobium</taxon>
    </lineage>
</organism>
<reference evidence="1 2" key="1">
    <citation type="submission" date="2016-11" db="EMBL/GenBank/DDBJ databases">
        <authorList>
            <person name="Jaros S."/>
            <person name="Januszkiewicz K."/>
            <person name="Wedrychowicz H."/>
        </authorList>
    </citation>
    <scope>NUCLEOTIDE SEQUENCE [LARGE SCALE GENOMIC DNA]</scope>
    <source>
        <strain evidence="1 2">GAS499</strain>
    </source>
</reference>
<dbReference type="AlphaFoldDB" id="A0A1M6LLR6"/>
<dbReference type="RefSeq" id="WP_154071169.1">
    <property type="nucleotide sequence ID" value="NZ_LT670844.1"/>
</dbReference>
<evidence type="ECO:0000313" key="2">
    <source>
        <dbReference type="Proteomes" id="UP000189935"/>
    </source>
</evidence>
<evidence type="ECO:0000313" key="1">
    <source>
        <dbReference type="EMBL" id="SHJ72127.1"/>
    </source>
</evidence>
<dbReference type="EMBL" id="LT670844">
    <property type="protein sequence ID" value="SHJ72127.1"/>
    <property type="molecule type" value="Genomic_DNA"/>
</dbReference>
<sequence length="169" mass="18826">MPSTTTLPHVFALAPDDRRVAYDAAAARALDAASEASAAHNARKVDPRSVLDYRGYQTMRMVCVLLVRHHDKPASIECSRDGTVARIYLPNSKMIAQPESSADFLLCVIPKWLAQKAELMGVTPDLAGDWSEEQRETWNRLKDARFSINRKIQSPPRLTTHAISRVNTA</sequence>
<gene>
    <name evidence="1" type="ORF">SAMN05444159_1316</name>
</gene>
<proteinExistence type="predicted"/>
<name>A0A1M6LLR6_9BRAD</name>
<dbReference type="OrthoDB" id="7051771at2"/>